<dbReference type="InterPro" id="IPR009003">
    <property type="entry name" value="Peptidase_S1_PA"/>
</dbReference>
<organism evidence="4">
    <name type="scientific">Timema cristinae</name>
    <name type="common">Walking stick</name>
    <dbReference type="NCBI Taxonomy" id="61476"/>
    <lineage>
        <taxon>Eukaryota</taxon>
        <taxon>Metazoa</taxon>
        <taxon>Ecdysozoa</taxon>
        <taxon>Arthropoda</taxon>
        <taxon>Hexapoda</taxon>
        <taxon>Insecta</taxon>
        <taxon>Pterygota</taxon>
        <taxon>Neoptera</taxon>
        <taxon>Polyneoptera</taxon>
        <taxon>Phasmatodea</taxon>
        <taxon>Timematodea</taxon>
        <taxon>Timematoidea</taxon>
        <taxon>Timematidae</taxon>
        <taxon>Timema</taxon>
    </lineage>
</organism>
<dbReference type="PANTHER" id="PTHR24253">
    <property type="entry name" value="TRANSMEMBRANE PROTEASE SERINE"/>
    <property type="match status" value="1"/>
</dbReference>
<evidence type="ECO:0000256" key="2">
    <source>
        <dbReference type="SAM" id="MobiDB-lite"/>
    </source>
</evidence>
<proteinExistence type="predicted"/>
<keyword evidence="1" id="KW-1015">Disulfide bond</keyword>
<dbReference type="GO" id="GO:0004252">
    <property type="term" value="F:serine-type endopeptidase activity"/>
    <property type="evidence" value="ECO:0007669"/>
    <property type="project" value="InterPro"/>
</dbReference>
<feature type="compositionally biased region" description="Basic and acidic residues" evidence="2">
    <location>
        <begin position="154"/>
        <end position="164"/>
    </location>
</feature>
<dbReference type="Gene3D" id="2.40.10.10">
    <property type="entry name" value="Trypsin-like serine proteases"/>
    <property type="match status" value="2"/>
</dbReference>
<dbReference type="SUPFAM" id="SSF50494">
    <property type="entry name" value="Trypsin-like serine proteases"/>
    <property type="match status" value="1"/>
</dbReference>
<evidence type="ECO:0000256" key="1">
    <source>
        <dbReference type="ARBA" id="ARBA00023157"/>
    </source>
</evidence>
<dbReference type="EMBL" id="OC319350">
    <property type="protein sequence ID" value="CAD7405127.1"/>
    <property type="molecule type" value="Genomic_DNA"/>
</dbReference>
<dbReference type="InterPro" id="IPR033116">
    <property type="entry name" value="TRYPSIN_SER"/>
</dbReference>
<dbReference type="CDD" id="cd00190">
    <property type="entry name" value="Tryp_SPc"/>
    <property type="match status" value="1"/>
</dbReference>
<feature type="domain" description="Peptidase S1" evidence="3">
    <location>
        <begin position="1"/>
        <end position="275"/>
    </location>
</feature>
<dbReference type="InterPro" id="IPR001254">
    <property type="entry name" value="Trypsin_dom"/>
</dbReference>
<evidence type="ECO:0000313" key="4">
    <source>
        <dbReference type="EMBL" id="CAD7405127.1"/>
    </source>
</evidence>
<dbReference type="GO" id="GO:0006508">
    <property type="term" value="P:proteolysis"/>
    <property type="evidence" value="ECO:0007669"/>
    <property type="project" value="InterPro"/>
</dbReference>
<dbReference type="AlphaFoldDB" id="A0A7R9CZ29"/>
<dbReference type="SMART" id="SM00020">
    <property type="entry name" value="Tryp_SPc"/>
    <property type="match status" value="1"/>
</dbReference>
<dbReference type="InterPro" id="IPR043504">
    <property type="entry name" value="Peptidase_S1_PA_chymotrypsin"/>
</dbReference>
<dbReference type="Pfam" id="PF00089">
    <property type="entry name" value="Trypsin"/>
    <property type="match status" value="1"/>
</dbReference>
<dbReference type="PROSITE" id="PS00135">
    <property type="entry name" value="TRYPSIN_SER"/>
    <property type="match status" value="1"/>
</dbReference>
<sequence length="328" mass="35839">MNLSEGEDEAAVAPAETLILLVEMNNIQVVAGILKSTDNTVTRSVINMIVHEEYYVGASGEAINDIAVLEVSIWVIDGLGGRTRVYPQCGVLQVSSPFPSDNVNIEVIPLSQSTNEEQKTCVVTGWGVLKYVTPSNQGTGGGGRSVECGSTSHQELKPRRDSDRPRVVDPVMTSYYCYMFQNSRKVAETLQFLKVPLVMFDECINKYPQLVKGELCAGFIDGSGDACQGDSGGPLTCVGYLAGLVSWGYGCATPGYPGVYTDVAYYKTWVEQYVTADTPSVLDDSNKDVSQVTDTDISNRNDAVSKSFKDIFKVVFLLLAYRFIWTYL</sequence>
<gene>
    <name evidence="4" type="ORF">TCEB3V08_LOCUS7841</name>
</gene>
<dbReference type="PANTHER" id="PTHR24253:SF153">
    <property type="entry name" value="SERINE PROTEASE HEPSIN"/>
    <property type="match status" value="1"/>
</dbReference>
<dbReference type="PROSITE" id="PS50240">
    <property type="entry name" value="TRYPSIN_DOM"/>
    <property type="match status" value="1"/>
</dbReference>
<accession>A0A7R9CZ29</accession>
<name>A0A7R9CZ29_TIMCR</name>
<protein>
    <recommendedName>
        <fullName evidence="3">Peptidase S1 domain-containing protein</fullName>
    </recommendedName>
</protein>
<evidence type="ECO:0000259" key="3">
    <source>
        <dbReference type="PROSITE" id="PS50240"/>
    </source>
</evidence>
<reference evidence="4" key="1">
    <citation type="submission" date="2020-11" db="EMBL/GenBank/DDBJ databases">
        <authorList>
            <person name="Tran Van P."/>
        </authorList>
    </citation>
    <scope>NUCLEOTIDE SEQUENCE</scope>
</reference>
<feature type="region of interest" description="Disordered" evidence="2">
    <location>
        <begin position="137"/>
        <end position="164"/>
    </location>
</feature>